<name>A0A8X6SAD2_TRICX</name>
<evidence type="ECO:0000313" key="1">
    <source>
        <dbReference type="EMBL" id="GFY07738.1"/>
    </source>
</evidence>
<dbReference type="InterPro" id="IPR012337">
    <property type="entry name" value="RNaseH-like_sf"/>
</dbReference>
<evidence type="ECO:0000313" key="2">
    <source>
        <dbReference type="Proteomes" id="UP000887159"/>
    </source>
</evidence>
<evidence type="ECO:0008006" key="3">
    <source>
        <dbReference type="Google" id="ProtNLM"/>
    </source>
</evidence>
<dbReference type="EMBL" id="BMAU01021277">
    <property type="protein sequence ID" value="GFY07738.1"/>
    <property type="molecule type" value="Genomic_DNA"/>
</dbReference>
<organism evidence="1 2">
    <name type="scientific">Trichonephila clavipes</name>
    <name type="common">Golden silk orbweaver</name>
    <name type="synonym">Nephila clavipes</name>
    <dbReference type="NCBI Taxonomy" id="2585209"/>
    <lineage>
        <taxon>Eukaryota</taxon>
        <taxon>Metazoa</taxon>
        <taxon>Ecdysozoa</taxon>
        <taxon>Arthropoda</taxon>
        <taxon>Chelicerata</taxon>
        <taxon>Arachnida</taxon>
        <taxon>Araneae</taxon>
        <taxon>Araneomorphae</taxon>
        <taxon>Entelegynae</taxon>
        <taxon>Araneoidea</taxon>
        <taxon>Nephilidae</taxon>
        <taxon>Trichonephila</taxon>
    </lineage>
</organism>
<protein>
    <recommendedName>
        <fullName evidence="3">RNase H type-1 domain-containing protein</fullName>
    </recommendedName>
</protein>
<gene>
    <name evidence="1" type="ORF">TNCV_4133351</name>
</gene>
<comment type="caution">
    <text evidence="1">The sequence shown here is derived from an EMBL/GenBank/DDBJ whole genome shotgun (WGS) entry which is preliminary data.</text>
</comment>
<dbReference type="SUPFAM" id="SSF53098">
    <property type="entry name" value="Ribonuclease H-like"/>
    <property type="match status" value="1"/>
</dbReference>
<dbReference type="Proteomes" id="UP000887159">
    <property type="component" value="Unassembled WGS sequence"/>
</dbReference>
<dbReference type="Gene3D" id="3.30.420.10">
    <property type="entry name" value="Ribonuclease H-like superfamily/Ribonuclease H"/>
    <property type="match status" value="1"/>
</dbReference>
<reference evidence="1" key="1">
    <citation type="submission" date="2020-08" db="EMBL/GenBank/DDBJ databases">
        <title>Multicomponent nature underlies the extraordinary mechanical properties of spider dragline silk.</title>
        <authorList>
            <person name="Kono N."/>
            <person name="Nakamura H."/>
            <person name="Mori M."/>
            <person name="Yoshida Y."/>
            <person name="Ohtoshi R."/>
            <person name="Malay A.D."/>
            <person name="Moran D.A.P."/>
            <person name="Tomita M."/>
            <person name="Numata K."/>
            <person name="Arakawa K."/>
        </authorList>
    </citation>
    <scope>NUCLEOTIDE SEQUENCE</scope>
</reference>
<accession>A0A8X6SAD2</accession>
<sequence length="194" mass="21456">MSGFIPTQMVSLLDFTQVDGARVFCNLFSFHVGSHTTHFDGKIEAIHLALHQLSARLCAPDKASILSYSSSVIQASASNQDKSFRVQNCRELLSRIPTKVVFQSVLSHCGFWRNKMADLSAKRGRDILQRSTGDLPLYSTKLEINSFKNCFQDAATSAAKNKSGRVLIKPNCVSDSPRAAAVDEFRLLTGHDYL</sequence>
<dbReference type="GO" id="GO:0003676">
    <property type="term" value="F:nucleic acid binding"/>
    <property type="evidence" value="ECO:0007669"/>
    <property type="project" value="InterPro"/>
</dbReference>
<dbReference type="AlphaFoldDB" id="A0A8X6SAD2"/>
<dbReference type="InterPro" id="IPR036397">
    <property type="entry name" value="RNaseH_sf"/>
</dbReference>
<keyword evidence="2" id="KW-1185">Reference proteome</keyword>
<proteinExistence type="predicted"/>